<protein>
    <submittedName>
        <fullName evidence="2">Uncharacterized protein</fullName>
    </submittedName>
</protein>
<feature type="compositionally biased region" description="Gly residues" evidence="1">
    <location>
        <begin position="338"/>
        <end position="348"/>
    </location>
</feature>
<feature type="compositionally biased region" description="Pro residues" evidence="1">
    <location>
        <begin position="217"/>
        <end position="226"/>
    </location>
</feature>
<feature type="compositionally biased region" description="Gly residues" evidence="1">
    <location>
        <begin position="580"/>
        <end position="591"/>
    </location>
</feature>
<proteinExistence type="predicted"/>
<reference evidence="2 3" key="1">
    <citation type="submission" date="2015-09" db="EMBL/GenBank/DDBJ databases">
        <title>Host preference determinants of Valsa canker pathogens revealed by comparative genomics.</title>
        <authorList>
            <person name="Yin Z."/>
            <person name="Huang L."/>
        </authorList>
    </citation>
    <scope>NUCLEOTIDE SEQUENCE [LARGE SCALE GENOMIC DNA]</scope>
    <source>
        <strain evidence="2 3">03-1</strain>
    </source>
</reference>
<dbReference type="Proteomes" id="UP000283895">
    <property type="component" value="Unassembled WGS sequence"/>
</dbReference>
<feature type="compositionally biased region" description="Low complexity" evidence="1">
    <location>
        <begin position="515"/>
        <end position="531"/>
    </location>
</feature>
<gene>
    <name evidence="2" type="ORF">VMCG_01560</name>
</gene>
<feature type="compositionally biased region" description="Low complexity" evidence="1">
    <location>
        <begin position="227"/>
        <end position="249"/>
    </location>
</feature>
<feature type="compositionally biased region" description="Polar residues" evidence="1">
    <location>
        <begin position="566"/>
        <end position="578"/>
    </location>
</feature>
<feature type="compositionally biased region" description="Low complexity" evidence="1">
    <location>
        <begin position="449"/>
        <end position="459"/>
    </location>
</feature>
<name>A0A423X6B6_9PEZI</name>
<feature type="compositionally biased region" description="Low complexity" evidence="1">
    <location>
        <begin position="413"/>
        <end position="434"/>
    </location>
</feature>
<feature type="region of interest" description="Disordered" evidence="1">
    <location>
        <begin position="166"/>
        <end position="610"/>
    </location>
</feature>
<feature type="compositionally biased region" description="Pro residues" evidence="1">
    <location>
        <begin position="435"/>
        <end position="448"/>
    </location>
</feature>
<comment type="caution">
    <text evidence="2">The sequence shown here is derived from an EMBL/GenBank/DDBJ whole genome shotgun (WGS) entry which is preliminary data.</text>
</comment>
<dbReference type="STRING" id="356882.A0A423X6B6"/>
<sequence length="610" mass="63140">MPTIDVMMARSLRGGVWGSIARAVQPALVARGAVEDAQSDFTDFKTAFSSWDNCMAATYCKWPVIACCGECCGCCDPPRGSRQKYLDEPYIPPNQGYRSEPAMSAGAMPPSRPAPTKAADPPQYAQFASFDMKKGGGEDSLPAMPTWGDAESKKVVLEEEEVELQQLKKPEANGQGQPLMNGMSPAPSPGPNGPGARSPYGPQGNQGPPGGYMGPGPRGPGGPPGAGPMANPYGMQQQGQGYNQMSNGYPQPPAFHTEQTWGVTGGQDYGQMPGPSPSGYDDYSPPPTQAPGYFEQGAYSEYGGAGGAPVPSGMNQPYGMGAEPPHPERRGPPRGALGAVGGGGGGGAMPDRSRGSPAPQQQQQQHEAAYGGGQLDQPPLAYSPSPVQAPFPPGPDRSFSPAPPRTFSPAPPQQGFAPGPQRNFSPAPPQRAFSPAPPPQRNFSPAPPQQGFAPGPQRQYSADSAPGPGGGRGPMPPRGVGGPMPPRGGGPPYRQFSADSGPQQHHPHPHPPAPQRQFSGPAAGPGRPLAGGVVGRPPPRRQFTADMDRPPQSPGPQNNGGFDFQSGFSRPSRTNTLESVGGGGIGGGGGEQPEQQSSAYPGYKPYQPGR</sequence>
<dbReference type="AlphaFoldDB" id="A0A423X6B6"/>
<evidence type="ECO:0000256" key="1">
    <source>
        <dbReference type="SAM" id="MobiDB-lite"/>
    </source>
</evidence>
<feature type="compositionally biased region" description="Gly residues" evidence="1">
    <location>
        <begin position="207"/>
        <end position="216"/>
    </location>
</feature>
<dbReference type="PRINTS" id="PR01217">
    <property type="entry name" value="PRICHEXTENSN"/>
</dbReference>
<feature type="compositionally biased region" description="Low complexity" evidence="1">
    <location>
        <begin position="194"/>
        <end position="206"/>
    </location>
</feature>
<dbReference type="OrthoDB" id="5401332at2759"/>
<organism evidence="2 3">
    <name type="scientific">Cytospora schulzeri</name>
    <dbReference type="NCBI Taxonomy" id="448051"/>
    <lineage>
        <taxon>Eukaryota</taxon>
        <taxon>Fungi</taxon>
        <taxon>Dikarya</taxon>
        <taxon>Ascomycota</taxon>
        <taxon>Pezizomycotina</taxon>
        <taxon>Sordariomycetes</taxon>
        <taxon>Sordariomycetidae</taxon>
        <taxon>Diaporthales</taxon>
        <taxon>Cytosporaceae</taxon>
        <taxon>Cytospora</taxon>
    </lineage>
</organism>
<accession>A0A423X6B6</accession>
<dbReference type="EMBL" id="LKEA01000002">
    <property type="protein sequence ID" value="ROW11317.1"/>
    <property type="molecule type" value="Genomic_DNA"/>
</dbReference>
<feature type="compositionally biased region" description="Pro residues" evidence="1">
    <location>
        <begin position="387"/>
        <end position="412"/>
    </location>
</feature>
<feature type="region of interest" description="Disordered" evidence="1">
    <location>
        <begin position="95"/>
        <end position="121"/>
    </location>
</feature>
<evidence type="ECO:0000313" key="3">
    <source>
        <dbReference type="Proteomes" id="UP000283895"/>
    </source>
</evidence>
<keyword evidence="3" id="KW-1185">Reference proteome</keyword>
<evidence type="ECO:0000313" key="2">
    <source>
        <dbReference type="EMBL" id="ROW11317.1"/>
    </source>
</evidence>